<dbReference type="PROSITE" id="PS00012">
    <property type="entry name" value="PHOSPHOPANTETHEINE"/>
    <property type="match status" value="1"/>
</dbReference>
<dbReference type="InterPro" id="IPR042099">
    <property type="entry name" value="ANL_N_sf"/>
</dbReference>
<dbReference type="EMBL" id="ML996589">
    <property type="protein sequence ID" value="KAF2752947.1"/>
    <property type="molecule type" value="Genomic_DNA"/>
</dbReference>
<dbReference type="RefSeq" id="XP_033595398.1">
    <property type="nucleotide sequence ID" value="XM_033749143.1"/>
</dbReference>
<dbReference type="PROSITE" id="PS50075">
    <property type="entry name" value="CARRIER"/>
    <property type="match status" value="1"/>
</dbReference>
<dbReference type="InterPro" id="IPR036736">
    <property type="entry name" value="ACP-like_sf"/>
</dbReference>
<keyword evidence="6" id="KW-1185">Reference proteome</keyword>
<dbReference type="GeneID" id="54490197"/>
<dbReference type="Gene3D" id="3.30.559.30">
    <property type="entry name" value="Nonribosomal peptide synthetase, condensation domain"/>
    <property type="match status" value="1"/>
</dbReference>
<keyword evidence="3" id="KW-0436">Ligase</keyword>
<evidence type="ECO:0000256" key="3">
    <source>
        <dbReference type="ARBA" id="ARBA00022598"/>
    </source>
</evidence>
<dbReference type="Pfam" id="PF00501">
    <property type="entry name" value="AMP-binding"/>
    <property type="match status" value="2"/>
</dbReference>
<dbReference type="InterPro" id="IPR009081">
    <property type="entry name" value="PP-bd_ACP"/>
</dbReference>
<sequence>MDTHGTLSKLTAAQSASIDDLRDVWNWNKVVPETVDNRNPSAPAICAWDGDLTYGELEAVAHKLARNLVSLGVGPKAVVPLFFEKSKWMPVSMLAVMKAGAAERLRMSVAQTELSKQLTDKPMPAVEMPDVDPSDQLYIVFTSGSTGVPKGVIITHSNFSSAIQHQQTYMGFKSTSRVYDFVKYAFDVTWSNFLHIMTSGGCLCIPSETEAMDNLASSFLKYKAKFPDDLPGLNHILFSGEVLPTHIGAQWAERATATLAKIGENKAQVGNIGRGFGLNTWIVQPTNHDKLIPIGAVGEVLLEGPLIGAGYLGDASRTQEAFIENPPWLIRGMPHDASSGAAGHPGRCGRLYKTGDLVRYEPDGTMAFVGRNNAQVKINGQRVELGDVEYHVRNSITIADIQVQVFAEILTPFQSDTSILIVFVHVVNERHADNSARDLTGQGTSILAGVNGRLAAQVPVHMIPSAYLMLKELPITTTGKVHRRRLREIRKDLTFEQIMSLSSGTSGPQQPCTDTEQQLRSLWAQVLSVKTSGTIRIDHNFFEIGGDSIRAMKLVGLARKEGLHLTVKSIFKRPILQDMANSTGQVSGLEEDEIPPFSLLNTTKDSVKLLEQTAKLCQVDLAQIQDIFPCTPLQEGLLALTAKRSGDYTAQYILPLRPLVDLAQFQRAWEEVLRTTPTLRSRIVDLADQGLVQVIIDDNVQRSHYTSVSEYQEVHKNEGIGLGKPLAYHDTSALQPAPAFNRFVKHILSLEKEDSNSFWQARFAGLEAQLFPPLPSAMYEPRAESYVIHHLQDITWSRSSITAATAIRSSWAILTARLTNSSDVVFGINEMTGPTLETLPVRMIFDWD</sequence>
<dbReference type="InterPro" id="IPR023213">
    <property type="entry name" value="CAT-like_dom_sf"/>
</dbReference>
<dbReference type="PROSITE" id="PS00455">
    <property type="entry name" value="AMP_BINDING"/>
    <property type="match status" value="1"/>
</dbReference>
<dbReference type="GO" id="GO:0031177">
    <property type="term" value="F:phosphopantetheine binding"/>
    <property type="evidence" value="ECO:0007669"/>
    <property type="project" value="TreeGrafter"/>
</dbReference>
<evidence type="ECO:0000313" key="6">
    <source>
        <dbReference type="Proteomes" id="UP000799437"/>
    </source>
</evidence>
<dbReference type="OrthoDB" id="416786at2759"/>
<evidence type="ECO:0000313" key="5">
    <source>
        <dbReference type="EMBL" id="KAF2752947.1"/>
    </source>
</evidence>
<dbReference type="InterPro" id="IPR020845">
    <property type="entry name" value="AMP-binding_CS"/>
</dbReference>
<organism evidence="5 6">
    <name type="scientific">Pseudovirgaria hyperparasitica</name>
    <dbReference type="NCBI Taxonomy" id="470096"/>
    <lineage>
        <taxon>Eukaryota</taxon>
        <taxon>Fungi</taxon>
        <taxon>Dikarya</taxon>
        <taxon>Ascomycota</taxon>
        <taxon>Pezizomycotina</taxon>
        <taxon>Dothideomycetes</taxon>
        <taxon>Dothideomycetes incertae sedis</taxon>
        <taxon>Acrospermales</taxon>
        <taxon>Acrospermaceae</taxon>
        <taxon>Pseudovirgaria</taxon>
    </lineage>
</organism>
<dbReference type="PANTHER" id="PTHR45527:SF1">
    <property type="entry name" value="FATTY ACID SYNTHASE"/>
    <property type="match status" value="1"/>
</dbReference>
<dbReference type="SUPFAM" id="SSF52777">
    <property type="entry name" value="CoA-dependent acyltransferases"/>
    <property type="match status" value="2"/>
</dbReference>
<dbReference type="CDD" id="cd05918">
    <property type="entry name" value="A_NRPS_SidN3_like"/>
    <property type="match status" value="1"/>
</dbReference>
<dbReference type="Gene3D" id="3.30.300.30">
    <property type="match status" value="1"/>
</dbReference>
<dbReference type="Gene3D" id="3.30.559.10">
    <property type="entry name" value="Chloramphenicol acetyltransferase-like domain"/>
    <property type="match status" value="2"/>
</dbReference>
<dbReference type="Pfam" id="PF00550">
    <property type="entry name" value="PP-binding"/>
    <property type="match status" value="1"/>
</dbReference>
<keyword evidence="1" id="KW-0596">Phosphopantetheine</keyword>
<accession>A0A6A6VUL5</accession>
<dbReference type="GO" id="GO:0043041">
    <property type="term" value="P:amino acid activation for nonribosomal peptide biosynthetic process"/>
    <property type="evidence" value="ECO:0007669"/>
    <property type="project" value="TreeGrafter"/>
</dbReference>
<dbReference type="SUPFAM" id="SSF56801">
    <property type="entry name" value="Acetyl-CoA synthetase-like"/>
    <property type="match status" value="1"/>
</dbReference>
<proteinExistence type="predicted"/>
<dbReference type="InterPro" id="IPR006162">
    <property type="entry name" value="Ppantetheine_attach_site"/>
</dbReference>
<dbReference type="Gene3D" id="3.40.50.12780">
    <property type="entry name" value="N-terminal domain of ligase-like"/>
    <property type="match status" value="1"/>
</dbReference>
<dbReference type="Gene3D" id="1.10.1200.10">
    <property type="entry name" value="ACP-like"/>
    <property type="match status" value="1"/>
</dbReference>
<dbReference type="GO" id="GO:0016874">
    <property type="term" value="F:ligase activity"/>
    <property type="evidence" value="ECO:0007669"/>
    <property type="project" value="UniProtKB-KW"/>
</dbReference>
<dbReference type="GO" id="GO:0044550">
    <property type="term" value="P:secondary metabolite biosynthetic process"/>
    <property type="evidence" value="ECO:0007669"/>
    <property type="project" value="TreeGrafter"/>
</dbReference>
<reference evidence="5" key="1">
    <citation type="journal article" date="2020" name="Stud. Mycol.">
        <title>101 Dothideomycetes genomes: a test case for predicting lifestyles and emergence of pathogens.</title>
        <authorList>
            <person name="Haridas S."/>
            <person name="Albert R."/>
            <person name="Binder M."/>
            <person name="Bloem J."/>
            <person name="Labutti K."/>
            <person name="Salamov A."/>
            <person name="Andreopoulos B."/>
            <person name="Baker S."/>
            <person name="Barry K."/>
            <person name="Bills G."/>
            <person name="Bluhm B."/>
            <person name="Cannon C."/>
            <person name="Castanera R."/>
            <person name="Culley D."/>
            <person name="Daum C."/>
            <person name="Ezra D."/>
            <person name="Gonzalez J."/>
            <person name="Henrissat B."/>
            <person name="Kuo A."/>
            <person name="Liang C."/>
            <person name="Lipzen A."/>
            <person name="Lutzoni F."/>
            <person name="Magnuson J."/>
            <person name="Mondo S."/>
            <person name="Nolan M."/>
            <person name="Ohm R."/>
            <person name="Pangilinan J."/>
            <person name="Park H.-J."/>
            <person name="Ramirez L."/>
            <person name="Alfaro M."/>
            <person name="Sun H."/>
            <person name="Tritt A."/>
            <person name="Yoshinaga Y."/>
            <person name="Zwiers L.-H."/>
            <person name="Turgeon B."/>
            <person name="Goodwin S."/>
            <person name="Spatafora J."/>
            <person name="Crous P."/>
            <person name="Grigoriev I."/>
        </authorList>
    </citation>
    <scope>NUCLEOTIDE SEQUENCE</scope>
    <source>
        <strain evidence="5">CBS 121739</strain>
    </source>
</reference>
<evidence type="ECO:0000256" key="1">
    <source>
        <dbReference type="ARBA" id="ARBA00022450"/>
    </source>
</evidence>
<feature type="domain" description="Carrier" evidence="4">
    <location>
        <begin position="510"/>
        <end position="587"/>
    </location>
</feature>
<dbReference type="InterPro" id="IPR045851">
    <property type="entry name" value="AMP-bd_C_sf"/>
</dbReference>
<evidence type="ECO:0000259" key="4">
    <source>
        <dbReference type="PROSITE" id="PS50075"/>
    </source>
</evidence>
<dbReference type="AlphaFoldDB" id="A0A6A6VUL5"/>
<evidence type="ECO:0000256" key="2">
    <source>
        <dbReference type="ARBA" id="ARBA00022553"/>
    </source>
</evidence>
<dbReference type="InterPro" id="IPR000873">
    <property type="entry name" value="AMP-dep_synth/lig_dom"/>
</dbReference>
<dbReference type="GO" id="GO:0005737">
    <property type="term" value="C:cytoplasm"/>
    <property type="evidence" value="ECO:0007669"/>
    <property type="project" value="TreeGrafter"/>
</dbReference>
<dbReference type="PANTHER" id="PTHR45527">
    <property type="entry name" value="NONRIBOSOMAL PEPTIDE SYNTHETASE"/>
    <property type="match status" value="1"/>
</dbReference>
<gene>
    <name evidence="5" type="ORF">EJ05DRAFT_533826</name>
</gene>
<dbReference type="Proteomes" id="UP000799437">
    <property type="component" value="Unassembled WGS sequence"/>
</dbReference>
<dbReference type="FunFam" id="1.10.1200.10:FF:000005">
    <property type="entry name" value="Nonribosomal peptide synthetase 1"/>
    <property type="match status" value="1"/>
</dbReference>
<dbReference type="SUPFAM" id="SSF47336">
    <property type="entry name" value="ACP-like"/>
    <property type="match status" value="1"/>
</dbReference>
<name>A0A6A6VUL5_9PEZI</name>
<protein>
    <submittedName>
        <fullName evidence="5">Acetyl-CoA synthetase-like protein</fullName>
    </submittedName>
</protein>
<keyword evidence="2" id="KW-0597">Phosphoprotein</keyword>